<sequence length="161" mass="17331">MNQKHINELFEIIADGSLDAEDIAAMAAEVVKAQADAAAYLLEDAESQYQESYPLPLWEWVLLEQLEGGLIFHAPTIDTLYAQIVDAFGDDELDLTVADLAGLDAAAALTKIQDELAPTYSLVNFSVSVAGEQQLVLVRTAKLERFFELASALGLSAAASV</sequence>
<dbReference type="EMBL" id="CP058952">
    <property type="protein sequence ID" value="QLI80969.1"/>
    <property type="molecule type" value="Genomic_DNA"/>
</dbReference>
<reference evidence="1 2" key="1">
    <citation type="journal article" date="2016" name="Int. J. Syst. Evol. Microbiol.">
        <title>Chitinibacter fontanus sp. nov., isolated from a spring.</title>
        <authorList>
            <person name="Sheu S.Y."/>
            <person name="Li Y.S."/>
            <person name="Young C.C."/>
            <person name="Chen W.M."/>
        </authorList>
    </citation>
    <scope>NUCLEOTIDE SEQUENCE [LARGE SCALE GENOMIC DNA]</scope>
    <source>
        <strain evidence="1 2">STM-7</strain>
    </source>
</reference>
<evidence type="ECO:0000313" key="1">
    <source>
        <dbReference type="EMBL" id="QLI80969.1"/>
    </source>
</evidence>
<dbReference type="KEGG" id="cfon:HZU75_05205"/>
<gene>
    <name evidence="1" type="ORF">HZU75_05205</name>
</gene>
<evidence type="ECO:0000313" key="2">
    <source>
        <dbReference type="Proteomes" id="UP000510822"/>
    </source>
</evidence>
<dbReference type="AlphaFoldDB" id="A0A7D5ZFL2"/>
<dbReference type="RefSeq" id="WP_180308100.1">
    <property type="nucleotide sequence ID" value="NZ_CP058952.1"/>
</dbReference>
<dbReference type="Proteomes" id="UP000510822">
    <property type="component" value="Chromosome"/>
</dbReference>
<organism evidence="1 2">
    <name type="scientific">Chitinibacter fontanus</name>
    <dbReference type="NCBI Taxonomy" id="1737446"/>
    <lineage>
        <taxon>Bacteria</taxon>
        <taxon>Pseudomonadati</taxon>
        <taxon>Pseudomonadota</taxon>
        <taxon>Betaproteobacteria</taxon>
        <taxon>Neisseriales</taxon>
        <taxon>Chitinibacteraceae</taxon>
        <taxon>Chitinibacter</taxon>
    </lineage>
</organism>
<protein>
    <submittedName>
        <fullName evidence="1">Uncharacterized protein</fullName>
    </submittedName>
</protein>
<keyword evidence="2" id="KW-1185">Reference proteome</keyword>
<name>A0A7D5ZFL2_9NEIS</name>
<proteinExistence type="predicted"/>
<accession>A0A7D5ZFL2</accession>